<dbReference type="InterPro" id="IPR003691">
    <property type="entry name" value="FluC"/>
</dbReference>
<evidence type="ECO:0000256" key="4">
    <source>
        <dbReference type="ARBA" id="ARBA00022989"/>
    </source>
</evidence>
<evidence type="ECO:0000256" key="8">
    <source>
        <dbReference type="ARBA" id="ARBA00035585"/>
    </source>
</evidence>
<evidence type="ECO:0000313" key="11">
    <source>
        <dbReference type="EMBL" id="MBB6437128.1"/>
    </source>
</evidence>
<evidence type="ECO:0000256" key="9">
    <source>
        <dbReference type="ARBA" id="ARBA00049940"/>
    </source>
</evidence>
<name>A0A7X0LQ14_9ACTN</name>
<dbReference type="GO" id="GO:0046872">
    <property type="term" value="F:metal ion binding"/>
    <property type="evidence" value="ECO:0007669"/>
    <property type="project" value="UniProtKB-KW"/>
</dbReference>
<dbReference type="AlphaFoldDB" id="A0A7X0LQ14"/>
<keyword evidence="6 10" id="KW-0407">Ion channel</keyword>
<dbReference type="PANTHER" id="PTHR28259">
    <property type="entry name" value="FLUORIDE EXPORT PROTEIN 1-RELATED"/>
    <property type="match status" value="1"/>
</dbReference>
<comment type="subcellular location">
    <subcellularLocation>
        <location evidence="1 10">Cell membrane</location>
        <topology evidence="1 10">Multi-pass membrane protein</topology>
    </subcellularLocation>
</comment>
<proteinExistence type="inferred from homology"/>
<comment type="similarity">
    <text evidence="7 10">Belongs to the fluoride channel Fluc/FEX (TC 1.A.43) family.</text>
</comment>
<feature type="transmembrane region" description="Helical" evidence="10">
    <location>
        <begin position="20"/>
        <end position="44"/>
    </location>
</feature>
<feature type="transmembrane region" description="Helical" evidence="10">
    <location>
        <begin position="85"/>
        <end position="105"/>
    </location>
</feature>
<dbReference type="RefSeq" id="WP_185032212.1">
    <property type="nucleotide sequence ID" value="NZ_BNBN01000003.1"/>
</dbReference>
<dbReference type="Proteomes" id="UP000540423">
    <property type="component" value="Unassembled WGS sequence"/>
</dbReference>
<dbReference type="GO" id="GO:0005886">
    <property type="term" value="C:plasma membrane"/>
    <property type="evidence" value="ECO:0007669"/>
    <property type="project" value="UniProtKB-SubCell"/>
</dbReference>
<feature type="transmembrane region" description="Helical" evidence="10">
    <location>
        <begin position="50"/>
        <end position="73"/>
    </location>
</feature>
<feature type="binding site" evidence="10">
    <location>
        <position position="99"/>
    </location>
    <ligand>
        <name>Na(+)</name>
        <dbReference type="ChEBI" id="CHEBI:29101"/>
        <note>structural</note>
    </ligand>
</feature>
<evidence type="ECO:0000256" key="1">
    <source>
        <dbReference type="ARBA" id="ARBA00004651"/>
    </source>
</evidence>
<dbReference type="GO" id="GO:0062054">
    <property type="term" value="F:fluoride channel activity"/>
    <property type="evidence" value="ECO:0007669"/>
    <property type="project" value="UniProtKB-UniRule"/>
</dbReference>
<keyword evidence="10" id="KW-0479">Metal-binding</keyword>
<evidence type="ECO:0000313" key="12">
    <source>
        <dbReference type="Proteomes" id="UP000540423"/>
    </source>
</evidence>
<keyword evidence="4 10" id="KW-1133">Transmembrane helix</keyword>
<evidence type="ECO:0000256" key="7">
    <source>
        <dbReference type="ARBA" id="ARBA00035120"/>
    </source>
</evidence>
<comment type="catalytic activity">
    <reaction evidence="8">
        <text>fluoride(in) = fluoride(out)</text>
        <dbReference type="Rhea" id="RHEA:76159"/>
        <dbReference type="ChEBI" id="CHEBI:17051"/>
    </reaction>
    <physiologicalReaction direction="left-to-right" evidence="8">
        <dbReference type="Rhea" id="RHEA:76160"/>
    </physiologicalReaction>
</comment>
<comment type="function">
    <text evidence="9 10">Fluoride-specific ion channel. Important for reducing fluoride concentration in the cell, thus reducing its toxicity.</text>
</comment>
<dbReference type="Pfam" id="PF02537">
    <property type="entry name" value="CRCB"/>
    <property type="match status" value="1"/>
</dbReference>
<comment type="caution">
    <text evidence="11">The sequence shown here is derived from an EMBL/GenBank/DDBJ whole genome shotgun (WGS) entry which is preliminary data.</text>
</comment>
<evidence type="ECO:0000256" key="10">
    <source>
        <dbReference type="HAMAP-Rule" id="MF_00454"/>
    </source>
</evidence>
<dbReference type="PANTHER" id="PTHR28259:SF1">
    <property type="entry name" value="FLUORIDE EXPORT PROTEIN 1-RELATED"/>
    <property type="match status" value="1"/>
</dbReference>
<reference evidence="11 12" key="1">
    <citation type="submission" date="2020-08" db="EMBL/GenBank/DDBJ databases">
        <title>Genomic Encyclopedia of Type Strains, Phase IV (KMG-IV): sequencing the most valuable type-strain genomes for metagenomic binning, comparative biology and taxonomic classification.</title>
        <authorList>
            <person name="Goeker M."/>
        </authorList>
    </citation>
    <scope>NUCLEOTIDE SEQUENCE [LARGE SCALE GENOMIC DNA]</scope>
    <source>
        <strain evidence="11 12">DSM 40141</strain>
    </source>
</reference>
<feature type="binding site" evidence="10">
    <location>
        <position position="96"/>
    </location>
    <ligand>
        <name>Na(+)</name>
        <dbReference type="ChEBI" id="CHEBI:29101"/>
        <note>structural</note>
    </ligand>
</feature>
<gene>
    <name evidence="10" type="primary">fluC</name>
    <name evidence="10" type="synonym">crcB</name>
    <name evidence="11" type="ORF">HNQ79_003611</name>
</gene>
<keyword evidence="10" id="KW-0915">Sodium</keyword>
<evidence type="ECO:0000256" key="2">
    <source>
        <dbReference type="ARBA" id="ARBA00022475"/>
    </source>
</evidence>
<comment type="activity regulation">
    <text evidence="10">Na(+) is not transported, but it plays an essential structural role and its presence is essential for fluoride channel function.</text>
</comment>
<dbReference type="HAMAP" id="MF_00454">
    <property type="entry name" value="FluC"/>
    <property type="match status" value="1"/>
</dbReference>
<dbReference type="GO" id="GO:0140114">
    <property type="term" value="P:cellular detoxification of fluoride"/>
    <property type="evidence" value="ECO:0007669"/>
    <property type="project" value="UniProtKB-UniRule"/>
</dbReference>
<keyword evidence="10" id="KW-0406">Ion transport</keyword>
<accession>A0A7X0LQ14</accession>
<feature type="transmembrane region" description="Helical" evidence="10">
    <location>
        <begin position="120"/>
        <end position="141"/>
    </location>
</feature>
<evidence type="ECO:0000256" key="3">
    <source>
        <dbReference type="ARBA" id="ARBA00022692"/>
    </source>
</evidence>
<keyword evidence="3 10" id="KW-0812">Transmembrane</keyword>
<sequence length="159" mass="15438">MSAPREAPAVPARSGPGVSWAVLGAVSAGGALGALARYGALLAWPAPAGGFPWALFGVNVLGSGLIGALMVLVAENGRDRWAPPLARPFLGVGVLGGFTSFSTYAMDVSGLLAGGEPVKATAYALGTVGGALGGVWAAAAVTRRALGRRGGGVAGGRAA</sequence>
<evidence type="ECO:0000256" key="5">
    <source>
        <dbReference type="ARBA" id="ARBA00023136"/>
    </source>
</evidence>
<evidence type="ECO:0000256" key="6">
    <source>
        <dbReference type="ARBA" id="ARBA00023303"/>
    </source>
</evidence>
<organism evidence="11 12">
    <name type="scientific">Streptomyces candidus</name>
    <dbReference type="NCBI Taxonomy" id="67283"/>
    <lineage>
        <taxon>Bacteria</taxon>
        <taxon>Bacillati</taxon>
        <taxon>Actinomycetota</taxon>
        <taxon>Actinomycetes</taxon>
        <taxon>Kitasatosporales</taxon>
        <taxon>Streptomycetaceae</taxon>
        <taxon>Streptomyces</taxon>
    </lineage>
</organism>
<dbReference type="EMBL" id="JACHEM010000009">
    <property type="protein sequence ID" value="MBB6437128.1"/>
    <property type="molecule type" value="Genomic_DNA"/>
</dbReference>
<keyword evidence="12" id="KW-1185">Reference proteome</keyword>
<protein>
    <recommendedName>
        <fullName evidence="10">Fluoride-specific ion channel FluC</fullName>
    </recommendedName>
</protein>
<keyword evidence="10" id="KW-0813">Transport</keyword>
<keyword evidence="2 10" id="KW-1003">Cell membrane</keyword>
<keyword evidence="5 10" id="KW-0472">Membrane</keyword>